<dbReference type="InterPro" id="IPR020821">
    <property type="entry name" value="ENPP1-3/EXOG-like_nuc-like"/>
</dbReference>
<reference evidence="7" key="1">
    <citation type="submission" date="2025-05" db="UniProtKB">
        <authorList>
            <consortium name="RefSeq"/>
        </authorList>
    </citation>
    <scope>NUCLEOTIDE SEQUENCE [LARGE SCALE GENOMIC DNA]</scope>
    <source>
        <strain evidence="7">14028-0561.14</strain>
    </source>
</reference>
<evidence type="ECO:0000259" key="5">
    <source>
        <dbReference type="SMART" id="SM00477"/>
    </source>
</evidence>
<keyword evidence="7" id="KW-1185">Reference proteome</keyword>
<dbReference type="InterPro" id="IPR001604">
    <property type="entry name" value="Endo_G_ENPP1-like_dom"/>
</dbReference>
<accession>A0ABM4GR58</accession>
<dbReference type="SMART" id="SM00892">
    <property type="entry name" value="Endonuclease_NS"/>
    <property type="match status" value="1"/>
</dbReference>
<name>A0ABM4GR58_DROKI</name>
<dbReference type="Proteomes" id="UP001652661">
    <property type="component" value="Chromosome 2L"/>
</dbReference>
<keyword evidence="3" id="KW-0378">Hydrolase</keyword>
<evidence type="ECO:0000256" key="4">
    <source>
        <dbReference type="SAM" id="Phobius"/>
    </source>
</evidence>
<feature type="transmembrane region" description="Helical" evidence="4">
    <location>
        <begin position="12"/>
        <end position="33"/>
    </location>
</feature>
<dbReference type="GeneID" id="108080728"/>
<organism evidence="7 8">
    <name type="scientific">Drosophila kikkawai</name>
    <name type="common">Fruit fly</name>
    <dbReference type="NCBI Taxonomy" id="30033"/>
    <lineage>
        <taxon>Eukaryota</taxon>
        <taxon>Metazoa</taxon>
        <taxon>Ecdysozoa</taxon>
        <taxon>Arthropoda</taxon>
        <taxon>Hexapoda</taxon>
        <taxon>Insecta</taxon>
        <taxon>Pterygota</taxon>
        <taxon>Neoptera</taxon>
        <taxon>Endopterygota</taxon>
        <taxon>Diptera</taxon>
        <taxon>Brachycera</taxon>
        <taxon>Muscomorpha</taxon>
        <taxon>Ephydroidea</taxon>
        <taxon>Drosophilidae</taxon>
        <taxon>Drosophila</taxon>
        <taxon>Sophophora</taxon>
    </lineage>
</organism>
<evidence type="ECO:0000256" key="1">
    <source>
        <dbReference type="ARBA" id="ARBA00010052"/>
    </source>
</evidence>
<proteinExistence type="inferred from homology"/>
<dbReference type="PANTHER" id="PTHR13966:SF5">
    <property type="entry name" value="ENDONUCLEASE G, MITOCHONDRIAL"/>
    <property type="match status" value="1"/>
</dbReference>
<dbReference type="InterPro" id="IPR044925">
    <property type="entry name" value="His-Me_finger_sf"/>
</dbReference>
<protein>
    <submittedName>
        <fullName evidence="8">Uncharacterized protein Tengl4 isoform X1</fullName>
    </submittedName>
</protein>
<dbReference type="Gene3D" id="3.40.570.10">
    <property type="entry name" value="Extracellular Endonuclease, subunit A"/>
    <property type="match status" value="1"/>
</dbReference>
<keyword evidence="3" id="KW-0255">Endonuclease</keyword>
<dbReference type="InterPro" id="IPR040255">
    <property type="entry name" value="Non-specific_endonuclease"/>
</dbReference>
<feature type="domain" description="DNA/RNA non-specific endonuclease/pyrophosphatase/phosphodiesterase" evidence="6">
    <location>
        <begin position="157"/>
        <end position="369"/>
    </location>
</feature>
<evidence type="ECO:0000256" key="2">
    <source>
        <dbReference type="ARBA" id="ARBA00022722"/>
    </source>
</evidence>
<keyword evidence="2" id="KW-0540">Nuclease</keyword>
<dbReference type="SUPFAM" id="SSF54060">
    <property type="entry name" value="His-Me finger endonucleases"/>
    <property type="match status" value="1"/>
</dbReference>
<dbReference type="RefSeq" id="XP_070145180.1">
    <property type="nucleotide sequence ID" value="XM_070289079.1"/>
</dbReference>
<dbReference type="PANTHER" id="PTHR13966">
    <property type="entry name" value="ENDONUCLEASE RELATED"/>
    <property type="match status" value="1"/>
</dbReference>
<feature type="domain" description="ENPP1-3/EXOG-like endonuclease/phosphodiesterase" evidence="5">
    <location>
        <begin position="158"/>
        <end position="369"/>
    </location>
</feature>
<comment type="similarity">
    <text evidence="1">Belongs to the DNA/RNA non-specific endonuclease family.</text>
</comment>
<keyword evidence="4" id="KW-1133">Transmembrane helix</keyword>
<gene>
    <name evidence="8" type="primary">Tengl4</name>
</gene>
<evidence type="ECO:0000259" key="6">
    <source>
        <dbReference type="SMART" id="SM00892"/>
    </source>
</evidence>
<evidence type="ECO:0000256" key="3">
    <source>
        <dbReference type="ARBA" id="ARBA00022759"/>
    </source>
</evidence>
<reference evidence="8" key="2">
    <citation type="submission" date="2025-08" db="UniProtKB">
        <authorList>
            <consortium name="RefSeq"/>
        </authorList>
    </citation>
    <scope>IDENTIFICATION</scope>
    <source>
        <strain evidence="8">14028-0561.14</strain>
        <tissue evidence="8">Whole fly</tissue>
    </source>
</reference>
<dbReference type="SMART" id="SM00477">
    <property type="entry name" value="NUC"/>
    <property type="match status" value="1"/>
</dbReference>
<keyword evidence="4" id="KW-0812">Transmembrane</keyword>
<dbReference type="InterPro" id="IPR044929">
    <property type="entry name" value="DNA/RNA_non-sp_Endonuclease_sf"/>
</dbReference>
<evidence type="ECO:0000313" key="8">
    <source>
        <dbReference type="RefSeq" id="XP_070145180.1"/>
    </source>
</evidence>
<sequence>MHFLDYKIYKIMYATAVMFVLTGAGCFMLGAIAQQNISYRRIRAIMLADPYVFKCRQNIFKALGFLGKPSEEPNITTVHSTETVEQEEGDKTLPIKSKSQADTSIFTKIGLWSRMQANKMVHLMPLPIGPAYDSALETEHVEGIMKYGFPGMDEIHVYKNFVLSYDRRNRIPHWVCEHIKNDCFTSIDQRTVFKPNEYITDHSIPTTFCPNMRDFRNSDWVGGHMASPQNYKCDYERFVETYKFPNIIPISRGLKNHLWRRLEKYVEELAKRYGSVYVYTGPLFMPQRISFRNWAVRHHVMGMNTVAVPTHFFKIIICEQDGDDLPTMEGFVVPNAAVDKEMDLRSFMSDIRDIEHFAGLKFYEGKQNLDESPATTSEDNDS</sequence>
<evidence type="ECO:0000313" key="7">
    <source>
        <dbReference type="Proteomes" id="UP001652661"/>
    </source>
</evidence>
<dbReference type="Pfam" id="PF01223">
    <property type="entry name" value="Endonuclease_NS"/>
    <property type="match status" value="1"/>
</dbReference>
<dbReference type="PROSITE" id="PS51257">
    <property type="entry name" value="PROKAR_LIPOPROTEIN"/>
    <property type="match status" value="1"/>
</dbReference>
<keyword evidence="4" id="KW-0472">Membrane</keyword>